<evidence type="ECO:0000256" key="1">
    <source>
        <dbReference type="SAM" id="Phobius"/>
    </source>
</evidence>
<sequence length="75" mass="8792">MNKGNKGTRKPPMLCERTEKSLQTFVPGPQAEMRLSQKVVKPTFWGQPLFLFLTIWLFIPFSKQEFLLISEFYPV</sequence>
<protein>
    <submittedName>
        <fullName evidence="2">Uncharacterized protein</fullName>
    </submittedName>
</protein>
<dbReference type="RefSeq" id="WP_276642122.1">
    <property type="nucleotide sequence ID" value="NZ_QEWE01000002.1"/>
</dbReference>
<dbReference type="EMBL" id="QEWE01000002">
    <property type="protein sequence ID" value="REJ31632.1"/>
    <property type="molecule type" value="Genomic_DNA"/>
</dbReference>
<dbReference type="Proteomes" id="UP000257014">
    <property type="component" value="Unassembled WGS sequence"/>
</dbReference>
<evidence type="ECO:0000313" key="2">
    <source>
        <dbReference type="EMBL" id="REJ31632.1"/>
    </source>
</evidence>
<name>A0A3E0K9C7_9BACI</name>
<accession>A0A3E0K9C7</accession>
<gene>
    <name evidence="2" type="ORF">C6P37_00330</name>
</gene>
<comment type="caution">
    <text evidence="2">The sequence shown here is derived from an EMBL/GenBank/DDBJ whole genome shotgun (WGS) entry which is preliminary data.</text>
</comment>
<keyword evidence="1" id="KW-0812">Transmembrane</keyword>
<evidence type="ECO:0000313" key="3">
    <source>
        <dbReference type="Proteomes" id="UP000257014"/>
    </source>
</evidence>
<dbReference type="AlphaFoldDB" id="A0A3E0K9C7"/>
<feature type="transmembrane region" description="Helical" evidence="1">
    <location>
        <begin position="43"/>
        <end position="61"/>
    </location>
</feature>
<keyword evidence="1" id="KW-0472">Membrane</keyword>
<feature type="non-terminal residue" evidence="2">
    <location>
        <position position="75"/>
    </location>
</feature>
<organism evidence="2 3">
    <name type="scientific">Caldibacillus debilis</name>
    <dbReference type="NCBI Taxonomy" id="301148"/>
    <lineage>
        <taxon>Bacteria</taxon>
        <taxon>Bacillati</taxon>
        <taxon>Bacillota</taxon>
        <taxon>Bacilli</taxon>
        <taxon>Bacillales</taxon>
        <taxon>Bacillaceae</taxon>
        <taxon>Caldibacillus</taxon>
    </lineage>
</organism>
<keyword evidence="1" id="KW-1133">Transmembrane helix</keyword>
<proteinExistence type="predicted"/>
<reference evidence="2 3" key="1">
    <citation type="submission" date="2018-03" db="EMBL/GenBank/DDBJ databases">
        <authorList>
            <person name="Keele B.F."/>
        </authorList>
    </citation>
    <scope>NUCLEOTIDE SEQUENCE [LARGE SCALE GENOMIC DNA]</scope>
    <source>
        <strain evidence="2">ZCTH4_d</strain>
    </source>
</reference>